<dbReference type="AlphaFoldDB" id="A0A087T6B8"/>
<dbReference type="InterPro" id="IPR005062">
    <property type="entry name" value="SAC3/GANP/THP3_conserved"/>
</dbReference>
<protein>
    <recommendedName>
        <fullName evidence="1">SAC3/GANP/THP3 conserved domain-containing protein</fullName>
    </recommendedName>
</protein>
<name>A0A087T6B8_STEMI</name>
<gene>
    <name evidence="2" type="ORF">X975_22244</name>
</gene>
<keyword evidence="3" id="KW-1185">Reference proteome</keyword>
<sequence>MRFFKYVKELPVLLVMCFFHNFGSVRWHALKAMSVAYSSKTCQIPVDVICHWLSISKHEAVVNICKRYNIEINGKSVCFNKKDFNL</sequence>
<feature type="non-terminal residue" evidence="2">
    <location>
        <position position="86"/>
    </location>
</feature>
<organism evidence="2 3">
    <name type="scientific">Stegodyphus mimosarum</name>
    <name type="common">African social velvet spider</name>
    <dbReference type="NCBI Taxonomy" id="407821"/>
    <lineage>
        <taxon>Eukaryota</taxon>
        <taxon>Metazoa</taxon>
        <taxon>Ecdysozoa</taxon>
        <taxon>Arthropoda</taxon>
        <taxon>Chelicerata</taxon>
        <taxon>Arachnida</taxon>
        <taxon>Araneae</taxon>
        <taxon>Araneomorphae</taxon>
        <taxon>Entelegynae</taxon>
        <taxon>Eresoidea</taxon>
        <taxon>Eresidae</taxon>
        <taxon>Stegodyphus</taxon>
    </lineage>
</organism>
<dbReference type="EMBL" id="KK113642">
    <property type="protein sequence ID" value="KFM60657.1"/>
    <property type="molecule type" value="Genomic_DNA"/>
</dbReference>
<evidence type="ECO:0000313" key="2">
    <source>
        <dbReference type="EMBL" id="KFM60657.1"/>
    </source>
</evidence>
<dbReference type="Proteomes" id="UP000054359">
    <property type="component" value="Unassembled WGS sequence"/>
</dbReference>
<feature type="domain" description="SAC3/GANP/THP3 conserved" evidence="1">
    <location>
        <begin position="2"/>
        <end position="73"/>
    </location>
</feature>
<evidence type="ECO:0000313" key="3">
    <source>
        <dbReference type="Proteomes" id="UP000054359"/>
    </source>
</evidence>
<proteinExistence type="predicted"/>
<dbReference type="Pfam" id="PF03399">
    <property type="entry name" value="SAC3_GANP"/>
    <property type="match status" value="1"/>
</dbReference>
<accession>A0A087T6B8</accession>
<dbReference type="Gene3D" id="1.25.40.990">
    <property type="match status" value="1"/>
</dbReference>
<evidence type="ECO:0000259" key="1">
    <source>
        <dbReference type="Pfam" id="PF03399"/>
    </source>
</evidence>
<reference evidence="2 3" key="1">
    <citation type="submission" date="2013-11" db="EMBL/GenBank/DDBJ databases">
        <title>Genome sequencing of Stegodyphus mimosarum.</title>
        <authorList>
            <person name="Bechsgaard J."/>
        </authorList>
    </citation>
    <scope>NUCLEOTIDE SEQUENCE [LARGE SCALE GENOMIC DNA]</scope>
</reference>
<dbReference type="STRING" id="407821.A0A087T6B8"/>